<dbReference type="Pfam" id="PF00019">
    <property type="entry name" value="TGF_beta"/>
    <property type="match status" value="1"/>
</dbReference>
<evidence type="ECO:0000256" key="4">
    <source>
        <dbReference type="ARBA" id="ARBA00022525"/>
    </source>
</evidence>
<proteinExistence type="inferred from homology"/>
<dbReference type="OrthoDB" id="5949851at2759"/>
<gene>
    <name evidence="13" type="ORF">JRQ81_017244</name>
</gene>
<reference evidence="13" key="1">
    <citation type="journal article" date="2023" name="DNA Res.">
        <title>Chromosome-level genome assembly of Phrynocephalus forsythii using third-generation DNA sequencing and Hi-C analysis.</title>
        <authorList>
            <person name="Qi Y."/>
            <person name="Zhao W."/>
            <person name="Zhao Y."/>
            <person name="Niu C."/>
            <person name="Cao S."/>
            <person name="Zhang Y."/>
        </authorList>
    </citation>
    <scope>NUCLEOTIDE SEQUENCE</scope>
    <source>
        <tissue evidence="13">Muscle</tissue>
    </source>
</reference>
<keyword evidence="5" id="KW-0165">Cleavage on pair of basic residues</keyword>
<dbReference type="GO" id="GO:0005615">
    <property type="term" value="C:extracellular space"/>
    <property type="evidence" value="ECO:0007669"/>
    <property type="project" value="TreeGrafter"/>
</dbReference>
<dbReference type="Proteomes" id="UP001142489">
    <property type="component" value="Unassembled WGS sequence"/>
</dbReference>
<keyword evidence="3" id="KW-0217">Developmental protein</keyword>
<dbReference type="SUPFAM" id="SSF57501">
    <property type="entry name" value="Cystine-knot cytokines"/>
    <property type="match status" value="1"/>
</dbReference>
<feature type="signal peptide" evidence="11">
    <location>
        <begin position="1"/>
        <end position="25"/>
    </location>
</feature>
<evidence type="ECO:0000256" key="11">
    <source>
        <dbReference type="SAM" id="SignalP"/>
    </source>
</evidence>
<dbReference type="Gene3D" id="2.10.90.10">
    <property type="entry name" value="Cystine-knot cytokines"/>
    <property type="match status" value="1"/>
</dbReference>
<evidence type="ECO:0000256" key="2">
    <source>
        <dbReference type="ARBA" id="ARBA00006656"/>
    </source>
</evidence>
<dbReference type="AlphaFoldDB" id="A0A9Q1AZG4"/>
<dbReference type="InterPro" id="IPR015615">
    <property type="entry name" value="TGF-beta-rel"/>
</dbReference>
<evidence type="ECO:0000313" key="13">
    <source>
        <dbReference type="EMBL" id="KAJ7324224.1"/>
    </source>
</evidence>
<protein>
    <recommendedName>
        <fullName evidence="12">TGF-beta family profile domain-containing protein</fullName>
    </recommendedName>
</protein>
<name>A0A9Q1AZG4_9SAUR</name>
<sequence>MHPPRLLLFFLLLLLLLLLDGLAAAEGSRPGAGQLPSSEKRCAPSSSPLPAYMVNLSRSGPPQADVVRSLRPQSVHQVGQRWSVVFNLSACQPAELELAELRLHLPSSEENSVFSGGPVWVDLYHQQVITCPSGLSSPHPIHVGSFAVPPSLPSSWRVLEVTEQLIRWAMNSSLSEEAIQKMLCYRHPHTKHLPMQVANHCESVDRTAFLVLFSRLPKEEKELNSSTLLQTAKSSKFFTLGTSKDIPFRGTKRHRRHKKRNGLSHMSLKELATKTLCHRVDFYVDFEEIGWGSWIIYPKRYNAFRCDGKCPVPLEEKFLPTNYAYMQSVLKYYHPERVPAACCIPVSLSPLSLLYYEDGKVSLGHHEDMIVEECGCR</sequence>
<dbReference type="GO" id="GO:0008083">
    <property type="term" value="F:growth factor activity"/>
    <property type="evidence" value="ECO:0007669"/>
    <property type="project" value="UniProtKB-KW"/>
</dbReference>
<evidence type="ECO:0000256" key="6">
    <source>
        <dbReference type="ARBA" id="ARBA00022729"/>
    </source>
</evidence>
<feature type="domain" description="TGF-beta family profile" evidence="12">
    <location>
        <begin position="253"/>
        <end position="377"/>
    </location>
</feature>
<evidence type="ECO:0000256" key="1">
    <source>
        <dbReference type="ARBA" id="ARBA00004613"/>
    </source>
</evidence>
<evidence type="ECO:0000256" key="7">
    <source>
        <dbReference type="ARBA" id="ARBA00023030"/>
    </source>
</evidence>
<dbReference type="PROSITE" id="PS51362">
    <property type="entry name" value="TGF_BETA_2"/>
    <property type="match status" value="1"/>
</dbReference>
<comment type="similarity">
    <text evidence="2 10">Belongs to the TGF-beta family.</text>
</comment>
<dbReference type="GO" id="GO:0009888">
    <property type="term" value="P:tissue development"/>
    <property type="evidence" value="ECO:0007669"/>
    <property type="project" value="UniProtKB-ARBA"/>
</dbReference>
<dbReference type="PROSITE" id="PS00250">
    <property type="entry name" value="TGF_BETA_1"/>
    <property type="match status" value="1"/>
</dbReference>
<dbReference type="InterPro" id="IPR001839">
    <property type="entry name" value="TGF-b_C"/>
</dbReference>
<dbReference type="PANTHER" id="PTHR11848:SF159">
    <property type="entry name" value="NODAL HOMOLOG"/>
    <property type="match status" value="1"/>
</dbReference>
<keyword evidence="9" id="KW-0325">Glycoprotein</keyword>
<evidence type="ECO:0000256" key="9">
    <source>
        <dbReference type="ARBA" id="ARBA00023180"/>
    </source>
</evidence>
<dbReference type="GO" id="GO:0007369">
    <property type="term" value="P:gastrulation"/>
    <property type="evidence" value="ECO:0007669"/>
    <property type="project" value="UniProtKB-ARBA"/>
</dbReference>
<dbReference type="InterPro" id="IPR029034">
    <property type="entry name" value="Cystine-knot_cytokine"/>
</dbReference>
<keyword evidence="14" id="KW-1185">Reference proteome</keyword>
<evidence type="ECO:0000256" key="3">
    <source>
        <dbReference type="ARBA" id="ARBA00022473"/>
    </source>
</evidence>
<comment type="caution">
    <text evidence="13">The sequence shown here is derived from an EMBL/GenBank/DDBJ whole genome shotgun (WGS) entry which is preliminary data.</text>
</comment>
<dbReference type="PANTHER" id="PTHR11848">
    <property type="entry name" value="TGF-BETA FAMILY"/>
    <property type="match status" value="1"/>
</dbReference>
<keyword evidence="8" id="KW-1015">Disulfide bond</keyword>
<accession>A0A9Q1AZG4</accession>
<keyword evidence="6 11" id="KW-0732">Signal</keyword>
<dbReference type="FunFam" id="2.10.90.10:FF:000026">
    <property type="entry name" value="Nodal homolog 3-A"/>
    <property type="match status" value="1"/>
</dbReference>
<keyword evidence="7 10" id="KW-0339">Growth factor</keyword>
<keyword evidence="4" id="KW-0964">Secreted</keyword>
<feature type="chain" id="PRO_5040441736" description="TGF-beta family profile domain-containing protein" evidence="11">
    <location>
        <begin position="26"/>
        <end position="377"/>
    </location>
</feature>
<dbReference type="GO" id="GO:0005125">
    <property type="term" value="F:cytokine activity"/>
    <property type="evidence" value="ECO:0007669"/>
    <property type="project" value="TreeGrafter"/>
</dbReference>
<dbReference type="CDD" id="cd13759">
    <property type="entry name" value="TGF_beta_NODAL"/>
    <property type="match status" value="1"/>
</dbReference>
<dbReference type="InterPro" id="IPR017948">
    <property type="entry name" value="TGFb_CS"/>
</dbReference>
<dbReference type="SMART" id="SM00204">
    <property type="entry name" value="TGFB"/>
    <property type="match status" value="1"/>
</dbReference>
<evidence type="ECO:0000256" key="5">
    <source>
        <dbReference type="ARBA" id="ARBA00022685"/>
    </source>
</evidence>
<evidence type="ECO:0000256" key="10">
    <source>
        <dbReference type="RuleBase" id="RU000354"/>
    </source>
</evidence>
<evidence type="ECO:0000256" key="8">
    <source>
        <dbReference type="ARBA" id="ARBA00023157"/>
    </source>
</evidence>
<comment type="subcellular location">
    <subcellularLocation>
        <location evidence="1">Secreted</location>
    </subcellularLocation>
</comment>
<evidence type="ECO:0000259" key="12">
    <source>
        <dbReference type="PROSITE" id="PS51362"/>
    </source>
</evidence>
<organism evidence="13 14">
    <name type="scientific">Phrynocephalus forsythii</name>
    <dbReference type="NCBI Taxonomy" id="171643"/>
    <lineage>
        <taxon>Eukaryota</taxon>
        <taxon>Metazoa</taxon>
        <taxon>Chordata</taxon>
        <taxon>Craniata</taxon>
        <taxon>Vertebrata</taxon>
        <taxon>Euteleostomi</taxon>
        <taxon>Lepidosauria</taxon>
        <taxon>Squamata</taxon>
        <taxon>Bifurcata</taxon>
        <taxon>Unidentata</taxon>
        <taxon>Episquamata</taxon>
        <taxon>Toxicofera</taxon>
        <taxon>Iguania</taxon>
        <taxon>Acrodonta</taxon>
        <taxon>Agamidae</taxon>
        <taxon>Agaminae</taxon>
        <taxon>Phrynocephalus</taxon>
    </lineage>
</organism>
<evidence type="ECO:0000313" key="14">
    <source>
        <dbReference type="Proteomes" id="UP001142489"/>
    </source>
</evidence>
<dbReference type="EMBL" id="JAPFRF010000008">
    <property type="protein sequence ID" value="KAJ7324224.1"/>
    <property type="molecule type" value="Genomic_DNA"/>
</dbReference>